<gene>
    <name evidence="1" type="ORF">JK636_05625</name>
</gene>
<organism evidence="1 2">
    <name type="scientific">Clostridium rhizosphaerae</name>
    <dbReference type="NCBI Taxonomy" id="2803861"/>
    <lineage>
        <taxon>Bacteria</taxon>
        <taxon>Bacillati</taxon>
        <taxon>Bacillota</taxon>
        <taxon>Clostridia</taxon>
        <taxon>Eubacteriales</taxon>
        <taxon>Clostridiaceae</taxon>
        <taxon>Clostridium</taxon>
    </lineage>
</organism>
<dbReference type="EMBL" id="JAESWC010000002">
    <property type="protein sequence ID" value="MBL4935233.1"/>
    <property type="molecule type" value="Genomic_DNA"/>
</dbReference>
<comment type="caution">
    <text evidence="1">The sequence shown here is derived from an EMBL/GenBank/DDBJ whole genome shotgun (WGS) entry which is preliminary data.</text>
</comment>
<evidence type="ECO:0000313" key="2">
    <source>
        <dbReference type="Proteomes" id="UP000632377"/>
    </source>
</evidence>
<name>A0ABS1T7B0_9CLOT</name>
<proteinExistence type="predicted"/>
<keyword evidence="2" id="KW-1185">Reference proteome</keyword>
<sequence length="57" mass="6924">MVAVNIKIFKYFYRFIFNFITCKKEAFNAALAYSFQILYKTLMEEYDVYIDEVITDK</sequence>
<protein>
    <submittedName>
        <fullName evidence="1">Uncharacterized protein</fullName>
    </submittedName>
</protein>
<reference evidence="1 2" key="1">
    <citation type="submission" date="2021-01" db="EMBL/GenBank/DDBJ databases">
        <title>Genome public.</title>
        <authorList>
            <person name="Liu C."/>
            <person name="Sun Q."/>
        </authorList>
    </citation>
    <scope>NUCLEOTIDE SEQUENCE [LARGE SCALE GENOMIC DNA]</scope>
    <source>
        <strain evidence="1 2">YIM B02515</strain>
    </source>
</reference>
<dbReference type="Proteomes" id="UP000632377">
    <property type="component" value="Unassembled WGS sequence"/>
</dbReference>
<accession>A0ABS1T7B0</accession>
<evidence type="ECO:0000313" key="1">
    <source>
        <dbReference type="EMBL" id="MBL4935233.1"/>
    </source>
</evidence>